<proteinExistence type="predicted"/>
<feature type="region of interest" description="Disordered" evidence="1">
    <location>
        <begin position="159"/>
        <end position="208"/>
    </location>
</feature>
<gene>
    <name evidence="2" type="ORF">CBR_g88542</name>
</gene>
<dbReference type="Gramene" id="GBG67253">
    <property type="protein sequence ID" value="GBG67253"/>
    <property type="gene ID" value="CBR_g88542"/>
</dbReference>
<name>A0A388KBC4_CHABU</name>
<keyword evidence="3" id="KW-1185">Reference proteome</keyword>
<feature type="region of interest" description="Disordered" evidence="1">
    <location>
        <begin position="222"/>
        <end position="312"/>
    </location>
</feature>
<feature type="compositionally biased region" description="Basic and acidic residues" evidence="1">
    <location>
        <begin position="263"/>
        <end position="293"/>
    </location>
</feature>
<dbReference type="EMBL" id="BFEA01000085">
    <property type="protein sequence ID" value="GBG67253.1"/>
    <property type="molecule type" value="Genomic_DNA"/>
</dbReference>
<protein>
    <submittedName>
        <fullName evidence="2">Uncharacterized protein</fullName>
    </submittedName>
</protein>
<feature type="compositionally biased region" description="Basic and acidic residues" evidence="1">
    <location>
        <begin position="159"/>
        <end position="183"/>
    </location>
</feature>
<evidence type="ECO:0000313" key="3">
    <source>
        <dbReference type="Proteomes" id="UP000265515"/>
    </source>
</evidence>
<dbReference type="Proteomes" id="UP000265515">
    <property type="component" value="Unassembled WGS sequence"/>
</dbReference>
<sequence>MLKSFEEEDSWGSKDIQRMMKLTLADTHSLVEEVRTIKEEPDQVEKHEELMGGMYLLVNTLLQGDFHRIGSLNLVENEDVAPESQDDKFEKGEIKEAFRAEEYDGIYLERGLLLSYEMRNRDASDRAQRIMPRYLVRDMTRDWESCRAHLREAFRRSELPQPRVERRQRSKRQRDPEPRETRPSRGGRKTLARREEELVPETEERGAYPECGLGSVEFHRFIEGGLGGSPQRAREEIPTSGEPLQELEAHMDVSQWWVPPTSEGRDEPAEEVPREEVQNPEQERRPSPERGHVVTEVIEAGEDTPPQTPTWD</sequence>
<feature type="compositionally biased region" description="Basic and acidic residues" evidence="1">
    <location>
        <begin position="192"/>
        <end position="207"/>
    </location>
</feature>
<organism evidence="2 3">
    <name type="scientific">Chara braunii</name>
    <name type="common">Braun's stonewort</name>
    <dbReference type="NCBI Taxonomy" id="69332"/>
    <lineage>
        <taxon>Eukaryota</taxon>
        <taxon>Viridiplantae</taxon>
        <taxon>Streptophyta</taxon>
        <taxon>Charophyceae</taxon>
        <taxon>Charales</taxon>
        <taxon>Characeae</taxon>
        <taxon>Chara</taxon>
    </lineage>
</organism>
<dbReference type="AlphaFoldDB" id="A0A388KBC4"/>
<comment type="caution">
    <text evidence="2">The sequence shown here is derived from an EMBL/GenBank/DDBJ whole genome shotgun (WGS) entry which is preliminary data.</text>
</comment>
<reference evidence="2 3" key="1">
    <citation type="journal article" date="2018" name="Cell">
        <title>The Chara Genome: Secondary Complexity and Implications for Plant Terrestrialization.</title>
        <authorList>
            <person name="Nishiyama T."/>
            <person name="Sakayama H."/>
            <person name="Vries J.D."/>
            <person name="Buschmann H."/>
            <person name="Saint-Marcoux D."/>
            <person name="Ullrich K.K."/>
            <person name="Haas F.B."/>
            <person name="Vanderstraeten L."/>
            <person name="Becker D."/>
            <person name="Lang D."/>
            <person name="Vosolsobe S."/>
            <person name="Rombauts S."/>
            <person name="Wilhelmsson P.K.I."/>
            <person name="Janitza P."/>
            <person name="Kern R."/>
            <person name="Heyl A."/>
            <person name="Rumpler F."/>
            <person name="Villalobos L.I.A.C."/>
            <person name="Clay J.M."/>
            <person name="Skokan R."/>
            <person name="Toyoda A."/>
            <person name="Suzuki Y."/>
            <person name="Kagoshima H."/>
            <person name="Schijlen E."/>
            <person name="Tajeshwar N."/>
            <person name="Catarino B."/>
            <person name="Hetherington A.J."/>
            <person name="Saltykova A."/>
            <person name="Bonnot C."/>
            <person name="Breuninger H."/>
            <person name="Symeonidi A."/>
            <person name="Radhakrishnan G.V."/>
            <person name="Van Nieuwerburgh F."/>
            <person name="Deforce D."/>
            <person name="Chang C."/>
            <person name="Karol K.G."/>
            <person name="Hedrich R."/>
            <person name="Ulvskov P."/>
            <person name="Glockner G."/>
            <person name="Delwiche C.F."/>
            <person name="Petrasek J."/>
            <person name="Van de Peer Y."/>
            <person name="Friml J."/>
            <person name="Beilby M."/>
            <person name="Dolan L."/>
            <person name="Kohara Y."/>
            <person name="Sugano S."/>
            <person name="Fujiyama A."/>
            <person name="Delaux P.-M."/>
            <person name="Quint M."/>
            <person name="TheiBen G."/>
            <person name="Hagemann M."/>
            <person name="Harholt J."/>
            <person name="Dunand C."/>
            <person name="Zachgo S."/>
            <person name="Langdale J."/>
            <person name="Maumus F."/>
            <person name="Straeten D.V.D."/>
            <person name="Gould S.B."/>
            <person name="Rensing S.A."/>
        </authorList>
    </citation>
    <scope>NUCLEOTIDE SEQUENCE [LARGE SCALE GENOMIC DNA]</scope>
    <source>
        <strain evidence="2 3">S276</strain>
    </source>
</reference>
<evidence type="ECO:0000256" key="1">
    <source>
        <dbReference type="SAM" id="MobiDB-lite"/>
    </source>
</evidence>
<accession>A0A388KBC4</accession>
<evidence type="ECO:0000313" key="2">
    <source>
        <dbReference type="EMBL" id="GBG67253.1"/>
    </source>
</evidence>